<gene>
    <name evidence="2" type="ordered locus">MLP_52710</name>
</gene>
<accession>F5XIP7</accession>
<dbReference type="EMBL" id="AP012204">
    <property type="protein sequence ID" value="BAK38285.1"/>
    <property type="molecule type" value="Genomic_DNA"/>
</dbReference>
<evidence type="ECO:0000313" key="3">
    <source>
        <dbReference type="Proteomes" id="UP000007947"/>
    </source>
</evidence>
<reference evidence="2 3" key="1">
    <citation type="submission" date="2011-05" db="EMBL/GenBank/DDBJ databases">
        <title>Whole genome sequence of Microlunatus phosphovorus NM-1.</title>
        <authorList>
            <person name="Hosoyama A."/>
            <person name="Sasaki K."/>
            <person name="Harada T."/>
            <person name="Igarashi R."/>
            <person name="Kawakoshi A."/>
            <person name="Sasagawa M."/>
            <person name="Fukada J."/>
            <person name="Nakamura S."/>
            <person name="Katano Y."/>
            <person name="Hanada S."/>
            <person name="Kamagata Y."/>
            <person name="Nakamura N."/>
            <person name="Yamazaki S."/>
            <person name="Fujita N."/>
        </authorList>
    </citation>
    <scope>NUCLEOTIDE SEQUENCE [LARGE SCALE GENOMIC DNA]</scope>
    <source>
        <strain evidence="3">ATCC 700054 / DSM 10555 / JCM 9379 / NBRC 101784 / NCIMB 13414 / VKM Ac-1990 / NM-1</strain>
    </source>
</reference>
<dbReference type="KEGG" id="mph:MLP_52710"/>
<organism evidence="2 3">
    <name type="scientific">Microlunatus phosphovorus (strain ATCC 700054 / DSM 10555 / JCM 9379 / NBRC 101784 / NCIMB 13414 / VKM Ac-1990 / NM-1)</name>
    <dbReference type="NCBI Taxonomy" id="1032480"/>
    <lineage>
        <taxon>Bacteria</taxon>
        <taxon>Bacillati</taxon>
        <taxon>Actinomycetota</taxon>
        <taxon>Actinomycetes</taxon>
        <taxon>Propionibacteriales</taxon>
        <taxon>Propionibacteriaceae</taxon>
        <taxon>Microlunatus</taxon>
    </lineage>
</organism>
<feature type="compositionally biased region" description="Basic residues" evidence="1">
    <location>
        <begin position="1"/>
        <end position="12"/>
    </location>
</feature>
<feature type="region of interest" description="Disordered" evidence="1">
    <location>
        <begin position="1"/>
        <end position="54"/>
    </location>
</feature>
<dbReference type="HOGENOM" id="CLU_177551_1_0_11"/>
<protein>
    <submittedName>
        <fullName evidence="2">Uncharacterized protein</fullName>
    </submittedName>
</protein>
<dbReference type="Proteomes" id="UP000007947">
    <property type="component" value="Chromosome"/>
</dbReference>
<keyword evidence="3" id="KW-1185">Reference proteome</keyword>
<evidence type="ECO:0000313" key="2">
    <source>
        <dbReference type="EMBL" id="BAK38285.1"/>
    </source>
</evidence>
<feature type="compositionally biased region" description="Polar residues" evidence="1">
    <location>
        <begin position="16"/>
        <end position="27"/>
    </location>
</feature>
<proteinExistence type="predicted"/>
<dbReference type="AlphaFoldDB" id="F5XIP7"/>
<dbReference type="RefSeq" id="WP_013866097.1">
    <property type="nucleotide sequence ID" value="NC_015635.1"/>
</dbReference>
<evidence type="ECO:0000256" key="1">
    <source>
        <dbReference type="SAM" id="MobiDB-lite"/>
    </source>
</evidence>
<sequence length="54" mass="5881">MAKNTGKGHRIGAVKNRSQTFNPSTRLFTKRGGDGRFADTKTSGGPFKGVRKEK</sequence>
<name>F5XIP7_MICPN</name>
<dbReference type="STRING" id="1032480.MLP_52710"/>